<accession>A0A075GEL1</accession>
<organism evidence="6">
    <name type="scientific">uncultured marine group II/III euryarchaeote KM3_157_B03</name>
    <dbReference type="NCBI Taxonomy" id="1457902"/>
    <lineage>
        <taxon>Archaea</taxon>
        <taxon>Methanobacteriati</taxon>
        <taxon>Methanobacteriota</taxon>
        <taxon>environmental samples</taxon>
    </lineage>
</organism>
<evidence type="ECO:0000256" key="2">
    <source>
        <dbReference type="ARBA" id="ARBA00022692"/>
    </source>
</evidence>
<evidence type="ECO:0000256" key="5">
    <source>
        <dbReference type="SAM" id="Phobius"/>
    </source>
</evidence>
<feature type="transmembrane region" description="Helical" evidence="5">
    <location>
        <begin position="30"/>
        <end position="51"/>
    </location>
</feature>
<feature type="transmembrane region" description="Helical" evidence="5">
    <location>
        <begin position="130"/>
        <end position="152"/>
    </location>
</feature>
<keyword evidence="3 5" id="KW-1133">Transmembrane helix</keyword>
<reference evidence="6" key="1">
    <citation type="journal article" date="2014" name="Genome Biol. Evol.">
        <title>Pangenome evidence for extensive interdomain horizontal transfer affecting lineage core and shell genes in uncultured planktonic thaumarchaeota and euryarchaeota.</title>
        <authorList>
            <person name="Deschamps P."/>
            <person name="Zivanovic Y."/>
            <person name="Moreira D."/>
            <person name="Rodriguez-Valera F."/>
            <person name="Lopez-Garcia P."/>
        </authorList>
    </citation>
    <scope>NUCLEOTIDE SEQUENCE</scope>
</reference>
<dbReference type="SUPFAM" id="SSF81338">
    <property type="entry name" value="Aquaporin-like"/>
    <property type="match status" value="1"/>
</dbReference>
<sequence>MDRNRTMTEFVGSLAVVFFAVGTGDVMATGLVLAVFMIAMGGTILPMFTLAKMASGRDEIEDGMNDFIAQMFGGIAAYALVWWQSSATDAMTWVAPAELGAYTAVASLFGGFLMMMVYDRQGGGWEVGILAWMVGLAGVSLTGAGDFGGMLVDSAWDMTNMLSVFGGMIASGVGAYIAIMFGEQLLSEEE</sequence>
<dbReference type="GO" id="GO:0016020">
    <property type="term" value="C:membrane"/>
    <property type="evidence" value="ECO:0007669"/>
    <property type="project" value="UniProtKB-SubCell"/>
</dbReference>
<dbReference type="EMBL" id="KF900650">
    <property type="protein sequence ID" value="AIF02456.1"/>
    <property type="molecule type" value="Genomic_DNA"/>
</dbReference>
<keyword evidence="2 5" id="KW-0812">Transmembrane</keyword>
<proteinExistence type="predicted"/>
<protein>
    <submittedName>
        <fullName evidence="6">Uncharacterized protein</fullName>
    </submittedName>
</protein>
<evidence type="ECO:0000256" key="4">
    <source>
        <dbReference type="ARBA" id="ARBA00023136"/>
    </source>
</evidence>
<keyword evidence="4 5" id="KW-0472">Membrane</keyword>
<dbReference type="Gene3D" id="1.20.1080.10">
    <property type="entry name" value="Glycerol uptake facilitator protein"/>
    <property type="match status" value="1"/>
</dbReference>
<dbReference type="InterPro" id="IPR023271">
    <property type="entry name" value="Aquaporin-like"/>
</dbReference>
<comment type="subcellular location">
    <subcellularLocation>
        <location evidence="1">Membrane</location>
        <topology evidence="1">Multi-pass membrane protein</topology>
    </subcellularLocation>
</comment>
<evidence type="ECO:0000256" key="3">
    <source>
        <dbReference type="ARBA" id="ARBA00022989"/>
    </source>
</evidence>
<evidence type="ECO:0000256" key="1">
    <source>
        <dbReference type="ARBA" id="ARBA00004141"/>
    </source>
</evidence>
<feature type="transmembrane region" description="Helical" evidence="5">
    <location>
        <begin position="63"/>
        <end position="83"/>
    </location>
</feature>
<feature type="transmembrane region" description="Helical" evidence="5">
    <location>
        <begin position="164"/>
        <end position="182"/>
    </location>
</feature>
<name>A0A075GEL1_9EURY</name>
<feature type="transmembrane region" description="Helical" evidence="5">
    <location>
        <begin position="99"/>
        <end position="118"/>
    </location>
</feature>
<evidence type="ECO:0000313" key="6">
    <source>
        <dbReference type="EMBL" id="AIF02456.1"/>
    </source>
</evidence>
<dbReference type="AlphaFoldDB" id="A0A075GEL1"/>